<evidence type="ECO:0000256" key="1">
    <source>
        <dbReference type="SAM" id="MobiDB-lite"/>
    </source>
</evidence>
<organism evidence="2 3">
    <name type="scientific">Halosimplex pelagicum</name>
    <dbReference type="NCBI Taxonomy" id="869886"/>
    <lineage>
        <taxon>Archaea</taxon>
        <taxon>Methanobacteriati</taxon>
        <taxon>Methanobacteriota</taxon>
        <taxon>Stenosarchaea group</taxon>
        <taxon>Halobacteria</taxon>
        <taxon>Halobacteriales</taxon>
        <taxon>Haloarculaceae</taxon>
        <taxon>Halosimplex</taxon>
    </lineage>
</organism>
<dbReference type="EMBL" id="CP058909">
    <property type="protein sequence ID" value="QLH83382.1"/>
    <property type="molecule type" value="Genomic_DNA"/>
</dbReference>
<dbReference type="Proteomes" id="UP000509346">
    <property type="component" value="Chromosome"/>
</dbReference>
<dbReference type="AlphaFoldDB" id="A0A7D5PCP7"/>
<evidence type="ECO:0000313" key="3">
    <source>
        <dbReference type="Proteomes" id="UP000509346"/>
    </source>
</evidence>
<protein>
    <submittedName>
        <fullName evidence="2">Uncharacterized protein</fullName>
    </submittedName>
</protein>
<feature type="compositionally biased region" description="Basic and acidic residues" evidence="1">
    <location>
        <begin position="150"/>
        <end position="163"/>
    </location>
</feature>
<evidence type="ECO:0000313" key="2">
    <source>
        <dbReference type="EMBL" id="QLH83382.1"/>
    </source>
</evidence>
<dbReference type="KEGG" id="hpel:HZS54_17860"/>
<dbReference type="RefSeq" id="WP_179918431.1">
    <property type="nucleotide sequence ID" value="NZ_CP058909.1"/>
</dbReference>
<gene>
    <name evidence="2" type="ORF">HZS54_17860</name>
</gene>
<keyword evidence="3" id="KW-1185">Reference proteome</keyword>
<feature type="compositionally biased region" description="Basic and acidic residues" evidence="1">
    <location>
        <begin position="118"/>
        <end position="141"/>
    </location>
</feature>
<feature type="region of interest" description="Disordered" evidence="1">
    <location>
        <begin position="118"/>
        <end position="163"/>
    </location>
</feature>
<dbReference type="GeneID" id="56084495"/>
<name>A0A7D5PCP7_9EURY</name>
<dbReference type="OrthoDB" id="236441at2157"/>
<reference evidence="2 3" key="1">
    <citation type="submission" date="2020-07" db="EMBL/GenBank/DDBJ databases">
        <title>Halosimplex litoreum sp. nov. and Halosimplex rubrum sp. nov., isolated from different salt environments.</title>
        <authorList>
            <person name="Cui H."/>
        </authorList>
    </citation>
    <scope>NUCLEOTIDE SEQUENCE [LARGE SCALE GENOMIC DNA]</scope>
    <source>
        <strain evidence="2 3">R2</strain>
    </source>
</reference>
<sequence>MSSDEWPVAIDGDEYHPIPESWIEYGSDQDRGSPRIYAVSVASGPRNMILIRYASPDGRAVKVSMNGAENPSGDGIVPASLAKYENWPRSMVPNRDIEPTGLLRKPEGEHFRELWEDRIQEPDGAERDQRVATDGGTERGGTEQVALSRNPDERQVARLDRDGRKPMCPDCGSYVGHTKSGGKPLPEADAEAFGWSCPNCKLTFPSHCHGPSAPGFNSSMAGLKVEFRDGETRWVPVPTRYVGGESA</sequence>
<proteinExistence type="predicted"/>
<accession>A0A7D5PCP7</accession>